<dbReference type="Pfam" id="PF02371">
    <property type="entry name" value="Transposase_20"/>
    <property type="match status" value="1"/>
</dbReference>
<proteinExistence type="predicted"/>
<sequence>DVTLLPAHFVRPYRKGNKTDKADAKAILEAARNEEILPVPIKSVDQQSITTLHRLRSRWMANRTSRINTVRGLLRELGMFIPMGSNRVVPLIRQWIHEPDSKIPFALRSILEETCAEIVQMEDRIRLAEIQLNALCKDDRVVERLRTIPGFGLLTASALIAFMSDAHRFPSRRHFASALGLTPKEYSSGSRRRLGAISKRGNTYLRMLLIHGARTVLWNSKRIDHPDRLRQWALDLQATRGHNIAAVPLANKLARIAWVVWTRDVSFKEVSIDKLISNPIRQTAWRDITGWRPV</sequence>
<feature type="non-terminal residue" evidence="4">
    <location>
        <position position="1"/>
    </location>
</feature>
<dbReference type="PANTHER" id="PTHR33055:SF3">
    <property type="entry name" value="PUTATIVE TRANSPOSASE FOR IS117-RELATED"/>
    <property type="match status" value="1"/>
</dbReference>
<dbReference type="PANTHER" id="PTHR33055">
    <property type="entry name" value="TRANSPOSASE FOR INSERTION SEQUENCE ELEMENT IS1111A"/>
    <property type="match status" value="1"/>
</dbReference>
<gene>
    <name evidence="4" type="ORF">KJ970_18565</name>
</gene>
<dbReference type="GO" id="GO:0004803">
    <property type="term" value="F:transposase activity"/>
    <property type="evidence" value="ECO:0007669"/>
    <property type="project" value="InterPro"/>
</dbReference>
<evidence type="ECO:0000313" key="4">
    <source>
        <dbReference type="EMBL" id="MBU2692926.1"/>
    </source>
</evidence>
<feature type="coiled-coil region" evidence="1">
    <location>
        <begin position="111"/>
        <end position="138"/>
    </location>
</feature>
<feature type="domain" description="Transposase IS110-like N-terminal" evidence="2">
    <location>
        <begin position="9"/>
        <end position="77"/>
    </location>
</feature>
<dbReference type="NCBIfam" id="NF033542">
    <property type="entry name" value="transpos_IS110"/>
    <property type="match status" value="1"/>
</dbReference>
<evidence type="ECO:0000313" key="5">
    <source>
        <dbReference type="Proteomes" id="UP000777784"/>
    </source>
</evidence>
<dbReference type="GO" id="GO:0003677">
    <property type="term" value="F:DNA binding"/>
    <property type="evidence" value="ECO:0007669"/>
    <property type="project" value="InterPro"/>
</dbReference>
<dbReference type="Proteomes" id="UP000777784">
    <property type="component" value="Unassembled WGS sequence"/>
</dbReference>
<comment type="caution">
    <text evidence="4">The sequence shown here is derived from an EMBL/GenBank/DDBJ whole genome shotgun (WGS) entry which is preliminary data.</text>
</comment>
<feature type="domain" description="Transposase IS116/IS110/IS902 C-terminal" evidence="3">
    <location>
        <begin position="143"/>
        <end position="219"/>
    </location>
</feature>
<dbReference type="InterPro" id="IPR047650">
    <property type="entry name" value="Transpos_IS110"/>
</dbReference>
<evidence type="ECO:0000259" key="2">
    <source>
        <dbReference type="Pfam" id="PF01548"/>
    </source>
</evidence>
<dbReference type="InterPro" id="IPR003346">
    <property type="entry name" value="Transposase_20"/>
</dbReference>
<dbReference type="EMBL" id="JAHJDP010000106">
    <property type="protein sequence ID" value="MBU2692926.1"/>
    <property type="molecule type" value="Genomic_DNA"/>
</dbReference>
<evidence type="ECO:0000256" key="1">
    <source>
        <dbReference type="SAM" id="Coils"/>
    </source>
</evidence>
<evidence type="ECO:0000259" key="3">
    <source>
        <dbReference type="Pfam" id="PF02371"/>
    </source>
</evidence>
<dbReference type="Pfam" id="PF01548">
    <property type="entry name" value="DEDD_Tnp_IS110"/>
    <property type="match status" value="1"/>
</dbReference>
<organism evidence="4 5">
    <name type="scientific">Eiseniibacteriota bacterium</name>
    <dbReference type="NCBI Taxonomy" id="2212470"/>
    <lineage>
        <taxon>Bacteria</taxon>
        <taxon>Candidatus Eiseniibacteriota</taxon>
    </lineage>
</organism>
<reference evidence="4" key="1">
    <citation type="submission" date="2021-05" db="EMBL/GenBank/DDBJ databases">
        <title>Energy efficiency and biological interactions define the core microbiome of deep oligotrophic groundwater.</title>
        <authorList>
            <person name="Mehrshad M."/>
            <person name="Lopez-Fernandez M."/>
            <person name="Bell E."/>
            <person name="Bernier-Latmani R."/>
            <person name="Bertilsson S."/>
            <person name="Dopson M."/>
        </authorList>
    </citation>
    <scope>NUCLEOTIDE SEQUENCE</scope>
    <source>
        <strain evidence="4">Modern_marine.mb.64</strain>
    </source>
</reference>
<protein>
    <submittedName>
        <fullName evidence="4">IS110 family transposase</fullName>
    </submittedName>
</protein>
<name>A0A948RZQ3_UNCEI</name>
<dbReference type="InterPro" id="IPR002525">
    <property type="entry name" value="Transp_IS110-like_N"/>
</dbReference>
<keyword evidence="1" id="KW-0175">Coiled coil</keyword>
<accession>A0A948RZQ3</accession>
<dbReference type="GO" id="GO:0006313">
    <property type="term" value="P:DNA transposition"/>
    <property type="evidence" value="ECO:0007669"/>
    <property type="project" value="InterPro"/>
</dbReference>
<dbReference type="AlphaFoldDB" id="A0A948RZQ3"/>